<reference evidence="12" key="1">
    <citation type="submission" date="2016-10" db="EMBL/GenBank/DDBJ databases">
        <authorList>
            <person name="Varghese N."/>
            <person name="Submissions S."/>
        </authorList>
    </citation>
    <scope>NUCLEOTIDE SEQUENCE [LARGE SCALE GENOMIC DNA]</scope>
    <source>
        <strain evidence="12">DSM 23676</strain>
    </source>
</reference>
<feature type="transmembrane region" description="Helical" evidence="9">
    <location>
        <begin position="17"/>
        <end position="42"/>
    </location>
</feature>
<evidence type="ECO:0000256" key="4">
    <source>
        <dbReference type="ARBA" id="ARBA00022519"/>
    </source>
</evidence>
<evidence type="ECO:0000256" key="3">
    <source>
        <dbReference type="ARBA" id="ARBA00022475"/>
    </source>
</evidence>
<keyword evidence="7 9" id="KW-0472">Membrane</keyword>
<keyword evidence="5 9" id="KW-0812">Transmembrane</keyword>
<dbReference type="PANTHER" id="PTHR35011:SF10">
    <property type="entry name" value="TRAP TRANSPORTER SMALL PERMEASE PROTEIN"/>
    <property type="match status" value="1"/>
</dbReference>
<dbReference type="GO" id="GO:0015740">
    <property type="term" value="P:C4-dicarboxylate transport"/>
    <property type="evidence" value="ECO:0007669"/>
    <property type="project" value="TreeGrafter"/>
</dbReference>
<dbReference type="OrthoDB" id="2085311at2"/>
<dbReference type="InterPro" id="IPR007387">
    <property type="entry name" value="TRAP_DctQ"/>
</dbReference>
<dbReference type="EMBL" id="LT629766">
    <property type="protein sequence ID" value="SDT17276.1"/>
    <property type="molecule type" value="Genomic_DNA"/>
</dbReference>
<keyword evidence="4" id="KW-0997">Cell inner membrane</keyword>
<protein>
    <submittedName>
        <fullName evidence="11">TRAP-type C4-dicarboxylate transport system, small permease component</fullName>
    </submittedName>
</protein>
<feature type="transmembrane region" description="Helical" evidence="9">
    <location>
        <begin position="133"/>
        <end position="154"/>
    </location>
</feature>
<evidence type="ECO:0000256" key="7">
    <source>
        <dbReference type="ARBA" id="ARBA00023136"/>
    </source>
</evidence>
<name>A0A1H1Y8E0_9MICO</name>
<comment type="subcellular location">
    <subcellularLocation>
        <location evidence="1">Cell inner membrane</location>
        <topology evidence="1">Multi-pass membrane protein</topology>
    </subcellularLocation>
</comment>
<dbReference type="RefSeq" id="WP_092016850.1">
    <property type="nucleotide sequence ID" value="NZ_LT629766.1"/>
</dbReference>
<proteinExistence type="inferred from homology"/>
<evidence type="ECO:0000256" key="9">
    <source>
        <dbReference type="SAM" id="Phobius"/>
    </source>
</evidence>
<evidence type="ECO:0000256" key="8">
    <source>
        <dbReference type="ARBA" id="ARBA00038436"/>
    </source>
</evidence>
<feature type="transmembrane region" description="Helical" evidence="9">
    <location>
        <begin position="92"/>
        <end position="113"/>
    </location>
</feature>
<evidence type="ECO:0000313" key="11">
    <source>
        <dbReference type="EMBL" id="SDT17276.1"/>
    </source>
</evidence>
<comment type="similarity">
    <text evidence="8">Belongs to the TRAP transporter small permease family.</text>
</comment>
<evidence type="ECO:0000259" key="10">
    <source>
        <dbReference type="Pfam" id="PF04290"/>
    </source>
</evidence>
<evidence type="ECO:0000256" key="6">
    <source>
        <dbReference type="ARBA" id="ARBA00022989"/>
    </source>
</evidence>
<feature type="transmembrane region" description="Helical" evidence="9">
    <location>
        <begin position="54"/>
        <end position="71"/>
    </location>
</feature>
<evidence type="ECO:0000256" key="2">
    <source>
        <dbReference type="ARBA" id="ARBA00022448"/>
    </source>
</evidence>
<keyword evidence="6 9" id="KW-1133">Transmembrane helix</keyword>
<dbReference type="GO" id="GO:0022857">
    <property type="term" value="F:transmembrane transporter activity"/>
    <property type="evidence" value="ECO:0007669"/>
    <property type="project" value="TreeGrafter"/>
</dbReference>
<evidence type="ECO:0000313" key="12">
    <source>
        <dbReference type="Proteomes" id="UP000199597"/>
    </source>
</evidence>
<sequence>MNASSRADSVLRAVERVVLYGAAISFAAMMLITVVDIVMRYFLNSPLGWSSEIIIYYLLPAGFFLALSDTLRANGHIKLSLLDSYVSVKVRWWMSLVGHLVSFAFIAVVLATGFSKAAYKWQMQDVYPGFMLWPVWISAFLVPIGFGLLELRLVQRIYMLITRRRQTNYAIVDTIERTFADDEVASA</sequence>
<dbReference type="PANTHER" id="PTHR35011">
    <property type="entry name" value="2,3-DIKETO-L-GULONATE TRAP TRANSPORTER SMALL PERMEASE PROTEIN YIAM"/>
    <property type="match status" value="1"/>
</dbReference>
<accession>A0A1H1Y8E0</accession>
<evidence type="ECO:0000256" key="1">
    <source>
        <dbReference type="ARBA" id="ARBA00004429"/>
    </source>
</evidence>
<dbReference type="AlphaFoldDB" id="A0A1H1Y8E0"/>
<dbReference type="STRING" id="1136497.SAMN04489752_3577"/>
<keyword evidence="12" id="KW-1185">Reference proteome</keyword>
<dbReference type="GO" id="GO:0005886">
    <property type="term" value="C:plasma membrane"/>
    <property type="evidence" value="ECO:0007669"/>
    <property type="project" value="UniProtKB-SubCell"/>
</dbReference>
<evidence type="ECO:0000256" key="5">
    <source>
        <dbReference type="ARBA" id="ARBA00022692"/>
    </source>
</evidence>
<dbReference type="Proteomes" id="UP000199597">
    <property type="component" value="Chromosome I"/>
</dbReference>
<feature type="domain" description="Tripartite ATP-independent periplasmic transporters DctQ component" evidence="10">
    <location>
        <begin position="29"/>
        <end position="161"/>
    </location>
</feature>
<keyword evidence="3" id="KW-1003">Cell membrane</keyword>
<organism evidence="11 12">
    <name type="scientific">Brevibacterium siliguriense</name>
    <dbReference type="NCBI Taxonomy" id="1136497"/>
    <lineage>
        <taxon>Bacteria</taxon>
        <taxon>Bacillati</taxon>
        <taxon>Actinomycetota</taxon>
        <taxon>Actinomycetes</taxon>
        <taxon>Micrococcales</taxon>
        <taxon>Brevibacteriaceae</taxon>
        <taxon>Brevibacterium</taxon>
    </lineage>
</organism>
<keyword evidence="2" id="KW-0813">Transport</keyword>
<dbReference type="InterPro" id="IPR055348">
    <property type="entry name" value="DctQ"/>
</dbReference>
<dbReference type="Pfam" id="PF04290">
    <property type="entry name" value="DctQ"/>
    <property type="match status" value="1"/>
</dbReference>
<gene>
    <name evidence="11" type="ORF">SAMN04489752_3577</name>
</gene>